<keyword evidence="1" id="KW-0812">Transmembrane</keyword>
<reference evidence="2 3" key="1">
    <citation type="submission" date="2020-02" db="EMBL/GenBank/DDBJ databases">
        <title>Draft genome sequence of Haematococcus lacustris strain NIES-144.</title>
        <authorList>
            <person name="Morimoto D."/>
            <person name="Nakagawa S."/>
            <person name="Yoshida T."/>
            <person name="Sawayama S."/>
        </authorList>
    </citation>
    <scope>NUCLEOTIDE SEQUENCE [LARGE SCALE GENOMIC DNA]</scope>
    <source>
        <strain evidence="2 3">NIES-144</strain>
    </source>
</reference>
<feature type="transmembrane region" description="Helical" evidence="1">
    <location>
        <begin position="14"/>
        <end position="36"/>
    </location>
</feature>
<keyword evidence="1" id="KW-0472">Membrane</keyword>
<protein>
    <submittedName>
        <fullName evidence="2">Uncharacterized protein</fullName>
    </submittedName>
</protein>
<sequence length="74" mass="8283">VLHFSAVLAPNQDMAFMIAIIWTAVNVMTSNFFILLSQMELRWLSHLRWLSGCKAPTPRSTFDAALPGCCCLQP</sequence>
<feature type="non-terminal residue" evidence="2">
    <location>
        <position position="1"/>
    </location>
</feature>
<keyword evidence="1" id="KW-1133">Transmembrane helix</keyword>
<proteinExistence type="predicted"/>
<dbReference type="AlphaFoldDB" id="A0A699ZL22"/>
<dbReference type="EMBL" id="BLLF01001605">
    <property type="protein sequence ID" value="GFH20269.1"/>
    <property type="molecule type" value="Genomic_DNA"/>
</dbReference>
<gene>
    <name evidence="2" type="ORF">HaLaN_17361</name>
</gene>
<comment type="caution">
    <text evidence="2">The sequence shown here is derived from an EMBL/GenBank/DDBJ whole genome shotgun (WGS) entry which is preliminary data.</text>
</comment>
<keyword evidence="3" id="KW-1185">Reference proteome</keyword>
<name>A0A699ZL22_HAELA</name>
<organism evidence="2 3">
    <name type="scientific">Haematococcus lacustris</name>
    <name type="common">Green alga</name>
    <name type="synonym">Haematococcus pluvialis</name>
    <dbReference type="NCBI Taxonomy" id="44745"/>
    <lineage>
        <taxon>Eukaryota</taxon>
        <taxon>Viridiplantae</taxon>
        <taxon>Chlorophyta</taxon>
        <taxon>core chlorophytes</taxon>
        <taxon>Chlorophyceae</taxon>
        <taxon>CS clade</taxon>
        <taxon>Chlamydomonadales</taxon>
        <taxon>Haematococcaceae</taxon>
        <taxon>Haematococcus</taxon>
    </lineage>
</organism>
<accession>A0A699ZL22</accession>
<evidence type="ECO:0000256" key="1">
    <source>
        <dbReference type="SAM" id="Phobius"/>
    </source>
</evidence>
<dbReference type="Proteomes" id="UP000485058">
    <property type="component" value="Unassembled WGS sequence"/>
</dbReference>
<evidence type="ECO:0000313" key="3">
    <source>
        <dbReference type="Proteomes" id="UP000485058"/>
    </source>
</evidence>
<evidence type="ECO:0000313" key="2">
    <source>
        <dbReference type="EMBL" id="GFH20269.1"/>
    </source>
</evidence>